<dbReference type="Gene3D" id="1.10.490.10">
    <property type="entry name" value="Globins"/>
    <property type="match status" value="1"/>
</dbReference>
<dbReference type="RefSeq" id="WP_076534593.1">
    <property type="nucleotide sequence ID" value="NZ_BMEH01000020.1"/>
</dbReference>
<accession>A0A1N7QQW4</accession>
<keyword evidence="4" id="KW-0408">Iron</keyword>
<dbReference type="EMBL" id="FTOT01000021">
    <property type="protein sequence ID" value="SIT25282.1"/>
    <property type="molecule type" value="Genomic_DNA"/>
</dbReference>
<evidence type="ECO:0000256" key="3">
    <source>
        <dbReference type="ARBA" id="ARBA00022723"/>
    </source>
</evidence>
<dbReference type="CDD" id="cd08916">
    <property type="entry name" value="TrHb3_P"/>
    <property type="match status" value="1"/>
</dbReference>
<proteinExistence type="predicted"/>
<keyword evidence="1" id="KW-0813">Transport</keyword>
<name>A0A1N7QQW4_9RHOB</name>
<dbReference type="GO" id="GO:0019825">
    <property type="term" value="F:oxygen binding"/>
    <property type="evidence" value="ECO:0007669"/>
    <property type="project" value="InterPro"/>
</dbReference>
<dbReference type="Pfam" id="PF01152">
    <property type="entry name" value="Bac_globin"/>
    <property type="match status" value="1"/>
</dbReference>
<evidence type="ECO:0000256" key="1">
    <source>
        <dbReference type="ARBA" id="ARBA00022448"/>
    </source>
</evidence>
<keyword evidence="2" id="KW-0349">Heme</keyword>
<sequence>MTQSEAPRSARPAVTAELMARTGLDDAMLSRLVHGFYDRVRSDPLLGPIFADRIADWGPHLEKMVDFWSSVALMTGRYHGAPMPKHLPLPVEGEHFDRWLDLFRQTAHEVCPPQGADWVIDRAERIAGSIHMNILDARGHYGRAGLPPQL</sequence>
<dbReference type="GO" id="GO:0046872">
    <property type="term" value="F:metal ion binding"/>
    <property type="evidence" value="ECO:0007669"/>
    <property type="project" value="UniProtKB-KW"/>
</dbReference>
<dbReference type="InterPro" id="IPR012292">
    <property type="entry name" value="Globin/Proto"/>
</dbReference>
<organism evidence="5 6">
    <name type="scientific">Gemmobacter megaterium</name>
    <dbReference type="NCBI Taxonomy" id="1086013"/>
    <lineage>
        <taxon>Bacteria</taxon>
        <taxon>Pseudomonadati</taxon>
        <taxon>Pseudomonadota</taxon>
        <taxon>Alphaproteobacteria</taxon>
        <taxon>Rhodobacterales</taxon>
        <taxon>Paracoccaceae</taxon>
        <taxon>Gemmobacter</taxon>
    </lineage>
</organism>
<keyword evidence="3" id="KW-0479">Metal-binding</keyword>
<dbReference type="SUPFAM" id="SSF46458">
    <property type="entry name" value="Globin-like"/>
    <property type="match status" value="1"/>
</dbReference>
<dbReference type="InterPro" id="IPR009050">
    <property type="entry name" value="Globin-like_sf"/>
</dbReference>
<dbReference type="GO" id="GO:0020037">
    <property type="term" value="F:heme binding"/>
    <property type="evidence" value="ECO:0007669"/>
    <property type="project" value="InterPro"/>
</dbReference>
<evidence type="ECO:0000256" key="2">
    <source>
        <dbReference type="ARBA" id="ARBA00022617"/>
    </source>
</evidence>
<evidence type="ECO:0000313" key="6">
    <source>
        <dbReference type="Proteomes" id="UP000186141"/>
    </source>
</evidence>
<reference evidence="5 6" key="1">
    <citation type="submission" date="2017-01" db="EMBL/GenBank/DDBJ databases">
        <authorList>
            <person name="Mah S.A."/>
            <person name="Swanson W.J."/>
            <person name="Moy G.W."/>
            <person name="Vacquier V.D."/>
        </authorList>
    </citation>
    <scope>NUCLEOTIDE SEQUENCE [LARGE SCALE GENOMIC DNA]</scope>
    <source>
        <strain evidence="5 6">DSM 26375</strain>
    </source>
</reference>
<dbReference type="Proteomes" id="UP000186141">
    <property type="component" value="Unassembled WGS sequence"/>
</dbReference>
<evidence type="ECO:0000256" key="4">
    <source>
        <dbReference type="ARBA" id="ARBA00023004"/>
    </source>
</evidence>
<evidence type="ECO:0000313" key="5">
    <source>
        <dbReference type="EMBL" id="SIT25282.1"/>
    </source>
</evidence>
<keyword evidence="6" id="KW-1185">Reference proteome</keyword>
<gene>
    <name evidence="5" type="ORF">SAMN05421774_12112</name>
</gene>
<protein>
    <submittedName>
        <fullName evidence="5">Hemoglobin</fullName>
    </submittedName>
</protein>
<dbReference type="STRING" id="1086013.SAMN05421774_12112"/>
<dbReference type="InterPro" id="IPR001486">
    <property type="entry name" value="Hemoglobin_trunc"/>
</dbReference>
<dbReference type="OrthoDB" id="25954at2"/>
<dbReference type="AlphaFoldDB" id="A0A1N7QQW4"/>